<protein>
    <submittedName>
        <fullName evidence="2">Uncharacterized protein</fullName>
    </submittedName>
</protein>
<name>A0A250X308_9CHLO</name>
<sequence>MRVEEETVRTSTQLHQWHLEAPHYSSLPMADIMENHSLQPYNTGTPSKKHQNSLSLRSRDSFKTSLHKHHQQHGRLSITCEHHLDQQQHPDPSQNSNGCLPSSKPHHIRQSAFMSCQLQPDNLHQLSFLMQSSQEQLRGALRGSTEVDPERIILQTTNQTSLGSAYDSLAPISVMKSFP</sequence>
<feature type="compositionally biased region" description="Polar residues" evidence="1">
    <location>
        <begin position="89"/>
        <end position="100"/>
    </location>
</feature>
<evidence type="ECO:0000313" key="2">
    <source>
        <dbReference type="EMBL" id="GAX77282.1"/>
    </source>
</evidence>
<evidence type="ECO:0000256" key="1">
    <source>
        <dbReference type="SAM" id="MobiDB-lite"/>
    </source>
</evidence>
<dbReference type="AlphaFoldDB" id="A0A250X308"/>
<keyword evidence="3" id="KW-1185">Reference proteome</keyword>
<reference evidence="2 3" key="1">
    <citation type="submission" date="2017-08" db="EMBL/GenBank/DDBJ databases">
        <title>Acidophilic green algal genome provides insights into adaptation to an acidic environment.</title>
        <authorList>
            <person name="Hirooka S."/>
            <person name="Hirose Y."/>
            <person name="Kanesaki Y."/>
            <person name="Higuchi S."/>
            <person name="Fujiwara T."/>
            <person name="Onuma R."/>
            <person name="Era A."/>
            <person name="Ohbayashi R."/>
            <person name="Uzuka A."/>
            <person name="Nozaki H."/>
            <person name="Yoshikawa H."/>
            <person name="Miyagishima S.Y."/>
        </authorList>
    </citation>
    <scope>NUCLEOTIDE SEQUENCE [LARGE SCALE GENOMIC DNA]</scope>
    <source>
        <strain evidence="2 3">NIES-2499</strain>
    </source>
</reference>
<evidence type="ECO:0000313" key="3">
    <source>
        <dbReference type="Proteomes" id="UP000232323"/>
    </source>
</evidence>
<organism evidence="2 3">
    <name type="scientific">Chlamydomonas eustigma</name>
    <dbReference type="NCBI Taxonomy" id="1157962"/>
    <lineage>
        <taxon>Eukaryota</taxon>
        <taxon>Viridiplantae</taxon>
        <taxon>Chlorophyta</taxon>
        <taxon>core chlorophytes</taxon>
        <taxon>Chlorophyceae</taxon>
        <taxon>CS clade</taxon>
        <taxon>Chlamydomonadales</taxon>
        <taxon>Chlamydomonadaceae</taxon>
        <taxon>Chlamydomonas</taxon>
    </lineage>
</organism>
<feature type="region of interest" description="Disordered" evidence="1">
    <location>
        <begin position="85"/>
        <end position="106"/>
    </location>
</feature>
<accession>A0A250X308</accession>
<proteinExistence type="predicted"/>
<feature type="region of interest" description="Disordered" evidence="1">
    <location>
        <begin position="37"/>
        <end position="56"/>
    </location>
</feature>
<comment type="caution">
    <text evidence="2">The sequence shown here is derived from an EMBL/GenBank/DDBJ whole genome shotgun (WGS) entry which is preliminary data.</text>
</comment>
<dbReference type="Proteomes" id="UP000232323">
    <property type="component" value="Unassembled WGS sequence"/>
</dbReference>
<gene>
    <name evidence="2" type="ORF">CEUSTIGMA_g4728.t1</name>
</gene>
<dbReference type="EMBL" id="BEGY01000023">
    <property type="protein sequence ID" value="GAX77282.1"/>
    <property type="molecule type" value="Genomic_DNA"/>
</dbReference>